<dbReference type="GO" id="GO:0005737">
    <property type="term" value="C:cytoplasm"/>
    <property type="evidence" value="ECO:0007669"/>
    <property type="project" value="UniProtKB-SubCell"/>
</dbReference>
<evidence type="ECO:0000256" key="8">
    <source>
        <dbReference type="ARBA" id="ARBA00023016"/>
    </source>
</evidence>
<evidence type="ECO:0000256" key="7">
    <source>
        <dbReference type="ARBA" id="ARBA00022840"/>
    </source>
</evidence>
<dbReference type="SUPFAM" id="SSF52540">
    <property type="entry name" value="P-loop containing nucleoside triphosphate hydrolases"/>
    <property type="match status" value="1"/>
</dbReference>
<keyword evidence="4 10" id="KW-0547">Nucleotide-binding</keyword>
<dbReference type="FunFam" id="3.40.50.300:FF:000382">
    <property type="entry name" value="Lon protease homolog 2, peroxisomal"/>
    <property type="match status" value="1"/>
</dbReference>
<dbReference type="GO" id="GO:0016887">
    <property type="term" value="F:ATP hydrolysis activity"/>
    <property type="evidence" value="ECO:0007669"/>
    <property type="project" value="InterPro"/>
</dbReference>
<dbReference type="HAMAP" id="MF_01973">
    <property type="entry name" value="lon_bact"/>
    <property type="match status" value="1"/>
</dbReference>
<dbReference type="InterPro" id="IPR003959">
    <property type="entry name" value="ATPase_AAA_core"/>
</dbReference>
<dbReference type="PROSITE" id="PS01046">
    <property type="entry name" value="LON_SER"/>
    <property type="match status" value="1"/>
</dbReference>
<comment type="similarity">
    <text evidence="9 10">Belongs to the peptidase S16 family.</text>
</comment>
<dbReference type="InterPro" id="IPR027417">
    <property type="entry name" value="P-loop_NTPase"/>
</dbReference>
<dbReference type="InterPro" id="IPR014721">
    <property type="entry name" value="Ribsml_uS5_D2-typ_fold_subgr"/>
</dbReference>
<dbReference type="Pfam" id="PF00004">
    <property type="entry name" value="AAA"/>
    <property type="match status" value="1"/>
</dbReference>
<comment type="subcellular location">
    <subcellularLocation>
        <location evidence="1">Cytoplasm</location>
    </subcellularLocation>
</comment>
<sequence length="963" mass="103998">MAGGFDVIVPGPVADDMPVLRIRNRILLPGTTLRLTLGRDDSVKLVRRHFQNRVGQQRPPLVGVVSVAEPAPEARRAAAAAAEGGAAVGGAGGGALDDDELERRVPLPVDAPAGVYLTGCIARVSKLSHVRSGGAERFTMLVEGVSRMRVLRFVQREPYLLARVTALAASDAAPSVDDEVRAKAVHLSLQRSGRDLVEALRANAGASVESRTLDMINDHTKRAEPSRLAFVLTSVCSVPVPDRQRVLEADDVVRRLEAASYVVASQLEILRLSKDIHSKVNQNVKESQRKFYLRQQMQAIRKELGEDEEVSEEADDALAEIEKRLVAARLPEAASKVAMKELKRARRLNPMLPEHSVLVTYLEWMADLPWSSSSRERRDLAAAREQLDADHFGLEKVKKRVLEFLSVRQLNPRAPGPILCLVGPPGVGKTSLGRSIAASLGRKFCRLALGGVRDEAEIRGHRRTYIGAMPGKLIQTLKRIGTNNPVILLDEVDKLGNDYRGDPAAALLEVLDPEQNNTFTDHYLGVPFDLSRIMFVATANQLEPIAPALLDRMEVIRLPGYTAREKQNIAERYLLPKQLAAHSLTRRHLSVPPETVAHIIDNYTSEAGVRGLERQLAAVCRHAAVRLADWRHPKPYIPAPTFEGPKPRYTYREGPQGVGYYVDGDFCHDDDDAAVDGQAEGAASARDEDPDMVAGGTDADEDVVDARDAAFELIDVRPPMLREVLGVARYDHETSDRGVDGPGVATGMAWTTSGGELLFVEASRMAGSGHLILTGQLGDVMKESAKTALSWIRSHAAELGLPPNPIAKADVHVHFPAGAVPKDGPSAGIAVTTALISMLTGRTVRSDTAMTGEVTLRGAVMPVGGIKEKVLGAHRGGIRRVILPAKNAKDVDDIPAEVRGDMEIELVDSIDGLLGLVFDDSRVAAEPADADPAPERAGGKAGQETLQAKAYGDVAAPLLASKL</sequence>
<dbReference type="Gene3D" id="1.20.58.1480">
    <property type="match status" value="1"/>
</dbReference>
<dbReference type="SMART" id="SM00382">
    <property type="entry name" value="AAA"/>
    <property type="match status" value="1"/>
</dbReference>
<dbReference type="EC" id="3.4.21.-" evidence="11"/>
<feature type="active site" evidence="9">
    <location>
        <position position="869"/>
    </location>
</feature>
<dbReference type="PANTHER" id="PTHR10046">
    <property type="entry name" value="ATP DEPENDENT LON PROTEASE FAMILY MEMBER"/>
    <property type="match status" value="1"/>
</dbReference>
<dbReference type="InterPro" id="IPR054594">
    <property type="entry name" value="Lon_lid"/>
</dbReference>
<evidence type="ECO:0000259" key="12">
    <source>
        <dbReference type="PROSITE" id="PS51786"/>
    </source>
</evidence>
<dbReference type="Gene3D" id="1.20.5.5270">
    <property type="match status" value="1"/>
</dbReference>
<dbReference type="Gene3D" id="1.10.8.60">
    <property type="match status" value="1"/>
</dbReference>
<evidence type="ECO:0000259" key="13">
    <source>
        <dbReference type="PROSITE" id="PS51787"/>
    </source>
</evidence>
<dbReference type="GO" id="GO:0030163">
    <property type="term" value="P:protein catabolic process"/>
    <property type="evidence" value="ECO:0007669"/>
    <property type="project" value="InterPro"/>
</dbReference>
<dbReference type="InterPro" id="IPR027543">
    <property type="entry name" value="Lon_bac"/>
</dbReference>
<dbReference type="Gene3D" id="3.40.50.300">
    <property type="entry name" value="P-loop containing nucleotide triphosphate hydrolases"/>
    <property type="match status" value="1"/>
</dbReference>
<dbReference type="NCBIfam" id="TIGR00763">
    <property type="entry name" value="lon"/>
    <property type="match status" value="1"/>
</dbReference>
<keyword evidence="7 10" id="KW-0067">ATP-binding</keyword>
<dbReference type="SUPFAM" id="SSF88697">
    <property type="entry name" value="PUA domain-like"/>
    <property type="match status" value="1"/>
</dbReference>
<dbReference type="EMBL" id="HBFS01019971">
    <property type="protein sequence ID" value="CAD8920125.1"/>
    <property type="molecule type" value="Transcribed_RNA"/>
</dbReference>
<dbReference type="FunFam" id="1.20.5.5270:FF:000002">
    <property type="entry name" value="Lon protease homolog"/>
    <property type="match status" value="1"/>
</dbReference>
<dbReference type="Pfam" id="PF22667">
    <property type="entry name" value="Lon_lid"/>
    <property type="match status" value="1"/>
</dbReference>
<evidence type="ECO:0000256" key="1">
    <source>
        <dbReference type="ARBA" id="ARBA00004496"/>
    </source>
</evidence>
<dbReference type="InterPro" id="IPR003593">
    <property type="entry name" value="AAA+_ATPase"/>
</dbReference>
<gene>
    <name evidence="14" type="ORF">BSP0115_LOCUS13387</name>
</gene>
<keyword evidence="2" id="KW-0963">Cytoplasm</keyword>
<dbReference type="InterPro" id="IPR003111">
    <property type="entry name" value="Lon_prtase_N"/>
</dbReference>
<evidence type="ECO:0000256" key="4">
    <source>
        <dbReference type="ARBA" id="ARBA00022741"/>
    </source>
</evidence>
<dbReference type="GO" id="GO:0006508">
    <property type="term" value="P:proteolysis"/>
    <property type="evidence" value="ECO:0007669"/>
    <property type="project" value="UniProtKB-KW"/>
</dbReference>
<keyword evidence="3 9" id="KW-0645">Protease</keyword>
<dbReference type="GO" id="GO:0004176">
    <property type="term" value="F:ATP-dependent peptidase activity"/>
    <property type="evidence" value="ECO:0007669"/>
    <property type="project" value="UniProtKB-UniRule"/>
</dbReference>
<evidence type="ECO:0000313" key="14">
    <source>
        <dbReference type="EMBL" id="CAD8920125.1"/>
    </source>
</evidence>
<dbReference type="InterPro" id="IPR008268">
    <property type="entry name" value="Peptidase_S16_AS"/>
</dbReference>
<dbReference type="InterPro" id="IPR046336">
    <property type="entry name" value="Lon_prtase_N_sf"/>
</dbReference>
<dbReference type="GO" id="GO:0043565">
    <property type="term" value="F:sequence-specific DNA binding"/>
    <property type="evidence" value="ECO:0007669"/>
    <property type="project" value="InterPro"/>
</dbReference>
<dbReference type="InterPro" id="IPR008269">
    <property type="entry name" value="Lon_proteolytic"/>
</dbReference>
<dbReference type="InterPro" id="IPR027065">
    <property type="entry name" value="Lon_Prtase"/>
</dbReference>
<feature type="active site" evidence="9">
    <location>
        <position position="826"/>
    </location>
</feature>
<evidence type="ECO:0000256" key="10">
    <source>
        <dbReference type="RuleBase" id="RU000591"/>
    </source>
</evidence>
<organism evidence="14">
    <name type="scientific">Bicosoecida sp. CB-2014</name>
    <dbReference type="NCBI Taxonomy" id="1486930"/>
    <lineage>
        <taxon>Eukaryota</taxon>
        <taxon>Sar</taxon>
        <taxon>Stramenopiles</taxon>
        <taxon>Bigyra</taxon>
        <taxon>Opalozoa</taxon>
        <taxon>Bicosoecida</taxon>
    </lineage>
</organism>
<dbReference type="GO" id="GO:0005524">
    <property type="term" value="F:ATP binding"/>
    <property type="evidence" value="ECO:0007669"/>
    <property type="project" value="UniProtKB-KW"/>
</dbReference>
<dbReference type="AlphaFoldDB" id="A0A7S1CL80"/>
<accession>A0A7S1CL80</accession>
<keyword evidence="6 9" id="KW-0720">Serine protease</keyword>
<dbReference type="InterPro" id="IPR020568">
    <property type="entry name" value="Ribosomal_Su5_D2-typ_SF"/>
</dbReference>
<dbReference type="SMART" id="SM00464">
    <property type="entry name" value="LON"/>
    <property type="match status" value="1"/>
</dbReference>
<evidence type="ECO:0000256" key="2">
    <source>
        <dbReference type="ARBA" id="ARBA00022490"/>
    </source>
</evidence>
<name>A0A7S1CL80_9STRA</name>
<dbReference type="PROSITE" id="PS51787">
    <property type="entry name" value="LON_N"/>
    <property type="match status" value="1"/>
</dbReference>
<dbReference type="InterPro" id="IPR015947">
    <property type="entry name" value="PUA-like_sf"/>
</dbReference>
<evidence type="ECO:0000256" key="11">
    <source>
        <dbReference type="RuleBase" id="RU000592"/>
    </source>
</evidence>
<keyword evidence="5 9" id="KW-0378">Hydrolase</keyword>
<reference evidence="14" key="1">
    <citation type="submission" date="2021-01" db="EMBL/GenBank/DDBJ databases">
        <authorList>
            <person name="Corre E."/>
            <person name="Pelletier E."/>
            <person name="Niang G."/>
            <person name="Scheremetjew M."/>
            <person name="Finn R."/>
            <person name="Kale V."/>
            <person name="Holt S."/>
            <person name="Cochrane G."/>
            <person name="Meng A."/>
            <person name="Brown T."/>
            <person name="Cohen L."/>
        </authorList>
    </citation>
    <scope>NUCLEOTIDE SEQUENCE</scope>
    <source>
        <strain evidence="14">Ms1</strain>
    </source>
</reference>
<dbReference type="Gene3D" id="3.30.230.10">
    <property type="match status" value="1"/>
</dbReference>
<dbReference type="PROSITE" id="PS51786">
    <property type="entry name" value="LON_PROTEOLYTIC"/>
    <property type="match status" value="1"/>
</dbReference>
<dbReference type="SUPFAM" id="SSF54211">
    <property type="entry name" value="Ribosomal protein S5 domain 2-like"/>
    <property type="match status" value="1"/>
</dbReference>
<protein>
    <recommendedName>
        <fullName evidence="11">Lon protease homolog</fullName>
        <ecNumber evidence="11">3.4.21.-</ecNumber>
    </recommendedName>
</protein>
<dbReference type="CDD" id="cd19500">
    <property type="entry name" value="RecA-like_Lon"/>
    <property type="match status" value="1"/>
</dbReference>
<proteinExistence type="inferred from homology"/>
<dbReference type="InterPro" id="IPR004815">
    <property type="entry name" value="Lon_bac/euk-typ"/>
</dbReference>
<feature type="domain" description="Lon N-terminal" evidence="13">
    <location>
        <begin position="17"/>
        <end position="267"/>
    </location>
</feature>
<dbReference type="PRINTS" id="PR00830">
    <property type="entry name" value="ENDOLAPTASE"/>
</dbReference>
<dbReference type="FunFam" id="3.30.230.10:FF:000019">
    <property type="entry name" value="Lon protease homolog 2, peroxisomal"/>
    <property type="match status" value="1"/>
</dbReference>
<dbReference type="Pfam" id="PF05362">
    <property type="entry name" value="Lon_C"/>
    <property type="match status" value="1"/>
</dbReference>
<feature type="domain" description="Lon proteolytic" evidence="12">
    <location>
        <begin position="739"/>
        <end position="920"/>
    </location>
</feature>
<evidence type="ECO:0000256" key="3">
    <source>
        <dbReference type="ARBA" id="ARBA00022670"/>
    </source>
</evidence>
<evidence type="ECO:0000256" key="5">
    <source>
        <dbReference type="ARBA" id="ARBA00022801"/>
    </source>
</evidence>
<keyword evidence="8" id="KW-0346">Stress response</keyword>
<evidence type="ECO:0000256" key="6">
    <source>
        <dbReference type="ARBA" id="ARBA00022825"/>
    </source>
</evidence>
<dbReference type="Gene3D" id="2.30.130.40">
    <property type="entry name" value="LON domain-like"/>
    <property type="match status" value="1"/>
</dbReference>
<dbReference type="GO" id="GO:0004252">
    <property type="term" value="F:serine-type endopeptidase activity"/>
    <property type="evidence" value="ECO:0007669"/>
    <property type="project" value="UniProtKB-UniRule"/>
</dbReference>
<dbReference type="Pfam" id="PF02190">
    <property type="entry name" value="LON_substr_bdg"/>
    <property type="match status" value="1"/>
</dbReference>
<evidence type="ECO:0000256" key="9">
    <source>
        <dbReference type="PROSITE-ProRule" id="PRU01122"/>
    </source>
</evidence>